<dbReference type="SMART" id="SM00945">
    <property type="entry name" value="ProQ"/>
    <property type="match status" value="1"/>
</dbReference>
<gene>
    <name evidence="6" type="ORF">ACFPTN_17935</name>
</gene>
<feature type="region of interest" description="Disordered" evidence="4">
    <location>
        <begin position="115"/>
        <end position="147"/>
    </location>
</feature>
<evidence type="ECO:0000313" key="6">
    <source>
        <dbReference type="EMBL" id="MFC5771265.1"/>
    </source>
</evidence>
<proteinExistence type="predicted"/>
<evidence type="ECO:0000259" key="5">
    <source>
        <dbReference type="SMART" id="SM00945"/>
    </source>
</evidence>
<evidence type="ECO:0000256" key="2">
    <source>
        <dbReference type="ARBA" id="ARBA00022884"/>
    </source>
</evidence>
<feature type="domain" description="ProQ/FinO" evidence="5">
    <location>
        <begin position="18"/>
        <end position="124"/>
    </location>
</feature>
<dbReference type="SUPFAM" id="SSF48657">
    <property type="entry name" value="FinO-like"/>
    <property type="match status" value="1"/>
</dbReference>
<keyword evidence="2" id="KW-0694">RNA-binding</keyword>
<keyword evidence="3" id="KW-0143">Chaperone</keyword>
<name>A0ABW1AVT5_9RHOO</name>
<dbReference type="PANTHER" id="PTHR38106:SF1">
    <property type="entry name" value="RNA CHAPERONE PROQ"/>
    <property type="match status" value="1"/>
</dbReference>
<dbReference type="InterPro" id="IPR016103">
    <property type="entry name" value="ProQ/FinO"/>
</dbReference>
<dbReference type="InterPro" id="IPR036442">
    <property type="entry name" value="ProQ/FinO_sf"/>
</dbReference>
<comment type="caution">
    <text evidence="6">The sequence shown here is derived from an EMBL/GenBank/DDBJ whole genome shotgun (WGS) entry which is preliminary data.</text>
</comment>
<evidence type="ECO:0000313" key="7">
    <source>
        <dbReference type="Proteomes" id="UP001595974"/>
    </source>
</evidence>
<evidence type="ECO:0000256" key="3">
    <source>
        <dbReference type="ARBA" id="ARBA00023186"/>
    </source>
</evidence>
<dbReference type="RefSeq" id="WP_096448248.1">
    <property type="nucleotide sequence ID" value="NZ_JBHSOG010000094.1"/>
</dbReference>
<dbReference type="EMBL" id="JBHSOG010000094">
    <property type="protein sequence ID" value="MFC5771265.1"/>
    <property type="molecule type" value="Genomic_DNA"/>
</dbReference>
<dbReference type="Gene3D" id="1.10.1710.10">
    <property type="entry name" value="ProQ/FinO domain"/>
    <property type="match status" value="1"/>
</dbReference>
<dbReference type="PANTHER" id="PTHR38106">
    <property type="entry name" value="RNA CHAPERONE PROQ"/>
    <property type="match status" value="1"/>
</dbReference>
<keyword evidence="7" id="KW-1185">Reference proteome</keyword>
<protein>
    <submittedName>
        <fullName evidence="6">ProQ/FINO family protein</fullName>
    </submittedName>
</protein>
<feature type="compositionally biased region" description="Low complexity" evidence="4">
    <location>
        <begin position="1"/>
        <end position="17"/>
    </location>
</feature>
<dbReference type="InterPro" id="IPR023529">
    <property type="entry name" value="ProQ"/>
</dbReference>
<reference evidence="7" key="1">
    <citation type="journal article" date="2019" name="Int. J. Syst. Evol. Microbiol.">
        <title>The Global Catalogue of Microorganisms (GCM) 10K type strain sequencing project: providing services to taxonomists for standard genome sequencing and annotation.</title>
        <authorList>
            <consortium name="The Broad Institute Genomics Platform"/>
            <consortium name="The Broad Institute Genome Sequencing Center for Infectious Disease"/>
            <person name="Wu L."/>
            <person name="Ma J."/>
        </authorList>
    </citation>
    <scope>NUCLEOTIDE SEQUENCE [LARGE SCALE GENOMIC DNA]</scope>
    <source>
        <strain evidence="7">SHR3</strain>
    </source>
</reference>
<organism evidence="6 7">
    <name type="scientific">Thauera sinica</name>
    <dbReference type="NCBI Taxonomy" id="2665146"/>
    <lineage>
        <taxon>Bacteria</taxon>
        <taxon>Pseudomonadati</taxon>
        <taxon>Pseudomonadota</taxon>
        <taxon>Betaproteobacteria</taxon>
        <taxon>Rhodocyclales</taxon>
        <taxon>Zoogloeaceae</taxon>
        <taxon>Thauera</taxon>
    </lineage>
</organism>
<feature type="compositionally biased region" description="Basic and acidic residues" evidence="4">
    <location>
        <begin position="121"/>
        <end position="147"/>
    </location>
</feature>
<evidence type="ECO:0000256" key="4">
    <source>
        <dbReference type="SAM" id="MobiDB-lite"/>
    </source>
</evidence>
<accession>A0ABW1AVT5</accession>
<feature type="region of interest" description="Disordered" evidence="4">
    <location>
        <begin position="1"/>
        <end position="21"/>
    </location>
</feature>
<keyword evidence="1" id="KW-0963">Cytoplasm</keyword>
<evidence type="ECO:0000256" key="1">
    <source>
        <dbReference type="ARBA" id="ARBA00022490"/>
    </source>
</evidence>
<dbReference type="Pfam" id="PF04352">
    <property type="entry name" value="ProQ"/>
    <property type="match status" value="1"/>
</dbReference>
<dbReference type="Proteomes" id="UP001595974">
    <property type="component" value="Unassembled WGS sequence"/>
</dbReference>
<sequence>MNTETTTDQAAEAAPQAKRLEPRAILQRLEASSPTFRDCRPLALRIDKSIAERFPEFDRKSLRNALHMFTASTRYLKSVERSKERFDLDGNVAGEVTDEQRAHAAATLKERFASVARKQREKREAEEAERRHTEKLKQLVDKFGRHG</sequence>